<evidence type="ECO:0000256" key="1">
    <source>
        <dbReference type="SAM" id="MobiDB-lite"/>
    </source>
</evidence>
<accession>A0AAP0FWW6</accession>
<comment type="caution">
    <text evidence="2">The sequence shown here is derived from an EMBL/GenBank/DDBJ whole genome shotgun (WGS) entry which is preliminary data.</text>
</comment>
<feature type="compositionally biased region" description="Basic and acidic residues" evidence="1">
    <location>
        <begin position="41"/>
        <end position="60"/>
    </location>
</feature>
<evidence type="ECO:0000313" key="3">
    <source>
        <dbReference type="Proteomes" id="UP001418222"/>
    </source>
</evidence>
<dbReference type="AlphaFoldDB" id="A0AAP0FWW6"/>
<protein>
    <submittedName>
        <fullName evidence="2">Uncharacterized protein</fullName>
    </submittedName>
</protein>
<proteinExistence type="predicted"/>
<organism evidence="2 3">
    <name type="scientific">Platanthera zijinensis</name>
    <dbReference type="NCBI Taxonomy" id="2320716"/>
    <lineage>
        <taxon>Eukaryota</taxon>
        <taxon>Viridiplantae</taxon>
        <taxon>Streptophyta</taxon>
        <taxon>Embryophyta</taxon>
        <taxon>Tracheophyta</taxon>
        <taxon>Spermatophyta</taxon>
        <taxon>Magnoliopsida</taxon>
        <taxon>Liliopsida</taxon>
        <taxon>Asparagales</taxon>
        <taxon>Orchidaceae</taxon>
        <taxon>Orchidoideae</taxon>
        <taxon>Orchideae</taxon>
        <taxon>Orchidinae</taxon>
        <taxon>Platanthera</taxon>
    </lineage>
</organism>
<dbReference type="Proteomes" id="UP001418222">
    <property type="component" value="Unassembled WGS sequence"/>
</dbReference>
<gene>
    <name evidence="2" type="ORF">KSP39_PZI020840</name>
</gene>
<sequence>MSRSRAIKIDESMELLNRGKNWGLGSIIVSRKPENCGGDVDGGREDGDEVESHLPQHCESAEALPHRHAHNNGDRLLPPRRHLLPLPPPPLAGRSTEQHYFRR</sequence>
<name>A0AAP0FWW6_9ASPA</name>
<feature type="region of interest" description="Disordered" evidence="1">
    <location>
        <begin position="35"/>
        <end position="103"/>
    </location>
</feature>
<dbReference type="EMBL" id="JBBWWQ010000018">
    <property type="protein sequence ID" value="KAK8921220.1"/>
    <property type="molecule type" value="Genomic_DNA"/>
</dbReference>
<reference evidence="2 3" key="1">
    <citation type="journal article" date="2022" name="Nat. Plants">
        <title>Genomes of leafy and leafless Platanthera orchids illuminate the evolution of mycoheterotrophy.</title>
        <authorList>
            <person name="Li M.H."/>
            <person name="Liu K.W."/>
            <person name="Li Z."/>
            <person name="Lu H.C."/>
            <person name="Ye Q.L."/>
            <person name="Zhang D."/>
            <person name="Wang J.Y."/>
            <person name="Li Y.F."/>
            <person name="Zhong Z.M."/>
            <person name="Liu X."/>
            <person name="Yu X."/>
            <person name="Liu D.K."/>
            <person name="Tu X.D."/>
            <person name="Liu B."/>
            <person name="Hao Y."/>
            <person name="Liao X.Y."/>
            <person name="Jiang Y.T."/>
            <person name="Sun W.H."/>
            <person name="Chen J."/>
            <person name="Chen Y.Q."/>
            <person name="Ai Y."/>
            <person name="Zhai J.W."/>
            <person name="Wu S.S."/>
            <person name="Zhou Z."/>
            <person name="Hsiao Y.Y."/>
            <person name="Wu W.L."/>
            <person name="Chen Y.Y."/>
            <person name="Lin Y.F."/>
            <person name="Hsu J.L."/>
            <person name="Li C.Y."/>
            <person name="Wang Z.W."/>
            <person name="Zhao X."/>
            <person name="Zhong W.Y."/>
            <person name="Ma X.K."/>
            <person name="Ma L."/>
            <person name="Huang J."/>
            <person name="Chen G.Z."/>
            <person name="Huang M.Z."/>
            <person name="Huang L."/>
            <person name="Peng D.H."/>
            <person name="Luo Y.B."/>
            <person name="Zou S.Q."/>
            <person name="Chen S.P."/>
            <person name="Lan S."/>
            <person name="Tsai W.C."/>
            <person name="Van de Peer Y."/>
            <person name="Liu Z.J."/>
        </authorList>
    </citation>
    <scope>NUCLEOTIDE SEQUENCE [LARGE SCALE GENOMIC DNA]</scope>
    <source>
        <strain evidence="2">Lor287</strain>
    </source>
</reference>
<keyword evidence="3" id="KW-1185">Reference proteome</keyword>
<evidence type="ECO:0000313" key="2">
    <source>
        <dbReference type="EMBL" id="KAK8921220.1"/>
    </source>
</evidence>